<comment type="caution">
    <text evidence="1">The sequence shown here is derived from an EMBL/GenBank/DDBJ whole genome shotgun (WGS) entry which is preliminary data.</text>
</comment>
<dbReference type="AlphaFoldDB" id="A0A8J5PTB8"/>
<sequence>MPLALALITRKCPAFCFFDRSVHDTLKKTLIFAPPNERQSSPDQTNNIPEVLLTQNYPNFAESSTYIDINL</sequence>
<organism evidence="1 2">
    <name type="scientific">Fusarium oxysporum f. sp. raphani</name>
    <dbReference type="NCBI Taxonomy" id="96318"/>
    <lineage>
        <taxon>Eukaryota</taxon>
        <taxon>Fungi</taxon>
        <taxon>Dikarya</taxon>
        <taxon>Ascomycota</taxon>
        <taxon>Pezizomycotina</taxon>
        <taxon>Sordariomycetes</taxon>
        <taxon>Hypocreomycetidae</taxon>
        <taxon>Hypocreales</taxon>
        <taxon>Nectriaceae</taxon>
        <taxon>Fusarium</taxon>
        <taxon>Fusarium oxysporum species complex</taxon>
    </lineage>
</organism>
<evidence type="ECO:0000313" key="1">
    <source>
        <dbReference type="EMBL" id="KAG7436246.1"/>
    </source>
</evidence>
<name>A0A8J5PTB8_FUSOX</name>
<accession>A0A8J5PTB8</accession>
<gene>
    <name evidence="1" type="ORF">Forpi1262_v002606</name>
</gene>
<dbReference type="EMBL" id="JAELUR010000002">
    <property type="protein sequence ID" value="KAG7436246.1"/>
    <property type="molecule type" value="Genomic_DNA"/>
</dbReference>
<protein>
    <submittedName>
        <fullName evidence="1">Uncharacterized protein</fullName>
    </submittedName>
</protein>
<evidence type="ECO:0000313" key="2">
    <source>
        <dbReference type="Proteomes" id="UP000693942"/>
    </source>
</evidence>
<reference evidence="1" key="1">
    <citation type="submission" date="2021-04" db="EMBL/GenBank/DDBJ databases">
        <title>First draft genome resource for Brassicaceae pathogens Fusarium oxysporum f. sp. raphani and Fusarium oxysporum f. sp. rapae.</title>
        <authorList>
            <person name="Asai S."/>
        </authorList>
    </citation>
    <scope>NUCLEOTIDE SEQUENCE</scope>
    <source>
        <strain evidence="1">Tf1262</strain>
    </source>
</reference>
<proteinExistence type="predicted"/>
<dbReference type="Proteomes" id="UP000693942">
    <property type="component" value="Unassembled WGS sequence"/>
</dbReference>